<evidence type="ECO:0000313" key="1">
    <source>
        <dbReference type="EMBL" id="SFD16804.1"/>
    </source>
</evidence>
<evidence type="ECO:0008006" key="3">
    <source>
        <dbReference type="Google" id="ProtNLM"/>
    </source>
</evidence>
<evidence type="ECO:0000313" key="2">
    <source>
        <dbReference type="Proteomes" id="UP000198598"/>
    </source>
</evidence>
<dbReference type="OrthoDB" id="642277at2"/>
<dbReference type="RefSeq" id="WP_093826213.1">
    <property type="nucleotide sequence ID" value="NZ_FOLQ01000003.1"/>
</dbReference>
<accession>A0A1I1Q3U3</accession>
<sequence length="333" mass="38349">MLQPNPILLGPEYTWRLLRALAEIRCRGKTRSKTLLGEPIFTNPVYTSYKNQLLIAPKHRYPHITIACPTFNAFYDREIAPIYKEAQKFLGDCGLDTHHAQFTLKDVVSLQKVANECVVIIKGEYSREIVGTLYFDSAKALKEKEGLNSAVLKLLDLDQYPQLSHLIQESIWVSGHPKARLVLLCENQHYLLQWQKAFTQQVELRHAGGRNVEKLAHAPDPGATFCYFGDWDYAGLTIYRDVYAIHLLNHNRRTRLLTPPQSAPRKQVGVAGHGSRWPSDLWEKLSHPEIPLEELFSDEQRKLIDELYQKDKWIEEESVLFNDLLDYNGLLNS</sequence>
<dbReference type="AlphaFoldDB" id="A0A1I1Q3U3"/>
<dbReference type="STRING" id="662367.SAMN05216167_103594"/>
<dbReference type="Proteomes" id="UP000198598">
    <property type="component" value="Unassembled WGS sequence"/>
</dbReference>
<gene>
    <name evidence="1" type="ORF">SAMN05216167_103594</name>
</gene>
<dbReference type="EMBL" id="FOLQ01000003">
    <property type="protein sequence ID" value="SFD16804.1"/>
    <property type="molecule type" value="Genomic_DNA"/>
</dbReference>
<keyword evidence="2" id="KW-1185">Reference proteome</keyword>
<reference evidence="1 2" key="1">
    <citation type="submission" date="2016-10" db="EMBL/GenBank/DDBJ databases">
        <authorList>
            <person name="de Groot N.N."/>
        </authorList>
    </citation>
    <scope>NUCLEOTIDE SEQUENCE [LARGE SCALE GENOMIC DNA]</scope>
    <source>
        <strain evidence="1 2">DSM 26130</strain>
    </source>
</reference>
<proteinExistence type="predicted"/>
<organism evidence="1 2">
    <name type="scientific">Spirosoma endophyticum</name>
    <dbReference type="NCBI Taxonomy" id="662367"/>
    <lineage>
        <taxon>Bacteria</taxon>
        <taxon>Pseudomonadati</taxon>
        <taxon>Bacteroidota</taxon>
        <taxon>Cytophagia</taxon>
        <taxon>Cytophagales</taxon>
        <taxon>Cytophagaceae</taxon>
        <taxon>Spirosoma</taxon>
    </lineage>
</organism>
<name>A0A1I1Q3U3_9BACT</name>
<protein>
    <recommendedName>
        <fullName evidence="3">Wadjet protein JetD C-terminal domain-containing protein</fullName>
    </recommendedName>
</protein>